<evidence type="ECO:0000313" key="12">
    <source>
        <dbReference type="Proteomes" id="UP000295416"/>
    </source>
</evidence>
<feature type="transmembrane region" description="Helical" evidence="9">
    <location>
        <begin position="239"/>
        <end position="257"/>
    </location>
</feature>
<feature type="transmembrane region" description="Helical" evidence="9">
    <location>
        <begin position="131"/>
        <end position="150"/>
    </location>
</feature>
<dbReference type="PANTHER" id="PTHR31503:SF22">
    <property type="entry name" value="VACUOLAR CALCIUM ION TRANSPORTER"/>
    <property type="match status" value="1"/>
</dbReference>
<keyword evidence="12" id="KW-1185">Reference proteome</keyword>
<organism evidence="11 12">
    <name type="scientific">Scopulibacillus darangshiensis</name>
    <dbReference type="NCBI Taxonomy" id="442528"/>
    <lineage>
        <taxon>Bacteria</taxon>
        <taxon>Bacillati</taxon>
        <taxon>Bacillota</taxon>
        <taxon>Bacilli</taxon>
        <taxon>Bacillales</taxon>
        <taxon>Sporolactobacillaceae</taxon>
        <taxon>Scopulibacillus</taxon>
    </lineage>
</organism>
<proteinExistence type="inferred from homology"/>
<dbReference type="AlphaFoldDB" id="A0A4V2SNJ6"/>
<evidence type="ECO:0000256" key="2">
    <source>
        <dbReference type="ARBA" id="ARBA00022448"/>
    </source>
</evidence>
<feature type="transmembrane region" description="Helical" evidence="9">
    <location>
        <begin position="269"/>
        <end position="296"/>
    </location>
</feature>
<comment type="subcellular location">
    <subcellularLocation>
        <location evidence="1">Endomembrane system</location>
        <topology evidence="1">Multi-pass membrane protein</topology>
    </subcellularLocation>
</comment>
<feature type="transmembrane region" description="Helical" evidence="9">
    <location>
        <begin position="51"/>
        <end position="80"/>
    </location>
</feature>
<evidence type="ECO:0000256" key="6">
    <source>
        <dbReference type="ARBA" id="ARBA00022989"/>
    </source>
</evidence>
<comment type="caution">
    <text evidence="9">Lacks conserved residue(s) required for the propagation of feature annotation.</text>
</comment>
<comment type="caution">
    <text evidence="11">The sequence shown here is derived from an EMBL/GenBank/DDBJ whole genome shotgun (WGS) entry which is preliminary data.</text>
</comment>
<keyword evidence="2 9" id="KW-0813">Transport</keyword>
<comment type="similarity">
    <text evidence="9">Belongs to the Ca(2+):cation antiporter (CaCA) (TC 2.A.19) family.</text>
</comment>
<evidence type="ECO:0000313" key="11">
    <source>
        <dbReference type="EMBL" id="TCP31336.1"/>
    </source>
</evidence>
<evidence type="ECO:0000259" key="10">
    <source>
        <dbReference type="Pfam" id="PF01699"/>
    </source>
</evidence>
<reference evidence="11 12" key="1">
    <citation type="submission" date="2019-03" db="EMBL/GenBank/DDBJ databases">
        <title>Genomic Encyclopedia of Type Strains, Phase IV (KMG-IV): sequencing the most valuable type-strain genomes for metagenomic binning, comparative biology and taxonomic classification.</title>
        <authorList>
            <person name="Goeker M."/>
        </authorList>
    </citation>
    <scope>NUCLEOTIDE SEQUENCE [LARGE SCALE GENOMIC DNA]</scope>
    <source>
        <strain evidence="11 12">DSM 19377</strain>
    </source>
</reference>
<dbReference type="InterPro" id="IPR004837">
    <property type="entry name" value="NaCa_Exmemb"/>
</dbReference>
<keyword evidence="5 9" id="KW-0106">Calcium</keyword>
<sequence>MNKVFFILMVIGVPLSVIGGFFDWNFILMFFIYCMTIISLANYIRRSTECLAVVVGETAGGLLNATFGNAAEIIIAFFALREGLNTVVISSITGMVLVNLLFAGGLSMLIGGLRFKKQEFDVFKARHNTGLLMFGIVVTFVLPFIFVSRIDKTDIKILSTAFAIVMLIIYLLALFFKLVTHKSVFTGKKGEDGEEEEPEWGKWKAMIILGLATVVLAYVSEKLVGTIEPVGNTLGWSDVFIGIIVVAVVGSAAEYVSSISMAYKNRMDVMLEISIGSTVQTAMFVAPILVLVSWFFNFLPLVFNTSELVAMILAAFMTVTIVNDGDSNWFEGALLVGTYIAMGFGFYLL</sequence>
<evidence type="ECO:0000256" key="4">
    <source>
        <dbReference type="ARBA" id="ARBA00022692"/>
    </source>
</evidence>
<dbReference type="GO" id="GO:0006874">
    <property type="term" value="P:intracellular calcium ion homeostasis"/>
    <property type="evidence" value="ECO:0007669"/>
    <property type="project" value="TreeGrafter"/>
</dbReference>
<feature type="transmembrane region" description="Helical" evidence="9">
    <location>
        <begin position="86"/>
        <end position="110"/>
    </location>
</feature>
<dbReference type="InterPro" id="IPR004713">
    <property type="entry name" value="CaH_exchang"/>
</dbReference>
<feature type="transmembrane region" description="Helical" evidence="9">
    <location>
        <begin position="302"/>
        <end position="322"/>
    </location>
</feature>
<dbReference type="EMBL" id="SLXK01000003">
    <property type="protein sequence ID" value="TCP31336.1"/>
    <property type="molecule type" value="Genomic_DNA"/>
</dbReference>
<dbReference type="Proteomes" id="UP000295416">
    <property type="component" value="Unassembled WGS sequence"/>
</dbReference>
<feature type="transmembrane region" description="Helical" evidence="9">
    <location>
        <begin position="156"/>
        <end position="179"/>
    </location>
</feature>
<dbReference type="OrthoDB" id="9776105at2"/>
<dbReference type="InterPro" id="IPR004798">
    <property type="entry name" value="CAX-like"/>
</dbReference>
<dbReference type="GO" id="GO:0012505">
    <property type="term" value="C:endomembrane system"/>
    <property type="evidence" value="ECO:0007669"/>
    <property type="project" value="UniProtKB-SubCell"/>
</dbReference>
<dbReference type="GO" id="GO:0016020">
    <property type="term" value="C:membrane"/>
    <property type="evidence" value="ECO:0007669"/>
    <property type="project" value="InterPro"/>
</dbReference>
<feature type="transmembrane region" description="Helical" evidence="9">
    <location>
        <begin position="329"/>
        <end position="348"/>
    </location>
</feature>
<evidence type="ECO:0000256" key="9">
    <source>
        <dbReference type="RuleBase" id="RU365028"/>
    </source>
</evidence>
<keyword evidence="8 9" id="KW-0472">Membrane</keyword>
<feature type="domain" description="Sodium/calcium exchanger membrane region" evidence="10">
    <location>
        <begin position="205"/>
        <end position="342"/>
    </location>
</feature>
<gene>
    <name evidence="11" type="ORF">EV207_103221</name>
</gene>
<evidence type="ECO:0000256" key="3">
    <source>
        <dbReference type="ARBA" id="ARBA00022568"/>
    </source>
</evidence>
<evidence type="ECO:0000256" key="5">
    <source>
        <dbReference type="ARBA" id="ARBA00022837"/>
    </source>
</evidence>
<keyword evidence="9" id="KW-0050">Antiport</keyword>
<evidence type="ECO:0000256" key="7">
    <source>
        <dbReference type="ARBA" id="ARBA00023065"/>
    </source>
</evidence>
<keyword evidence="3 9" id="KW-0109">Calcium transport</keyword>
<keyword evidence="7 9" id="KW-0406">Ion transport</keyword>
<dbReference type="RefSeq" id="WP_132744025.1">
    <property type="nucleotide sequence ID" value="NZ_SLXK01000003.1"/>
</dbReference>
<dbReference type="Pfam" id="PF01699">
    <property type="entry name" value="Na_Ca_ex"/>
    <property type="match status" value="2"/>
</dbReference>
<dbReference type="Gene3D" id="1.20.1420.30">
    <property type="entry name" value="NCX, central ion-binding region"/>
    <property type="match status" value="1"/>
</dbReference>
<feature type="transmembrane region" description="Helical" evidence="9">
    <location>
        <begin position="26"/>
        <end position="44"/>
    </location>
</feature>
<comment type="function">
    <text evidence="9">Ca(+)/H(+) antiporter that extrudes calcium in exchange for external protons.</text>
</comment>
<protein>
    <recommendedName>
        <fullName evidence="9">Ca(2+)/H(+) antiporter</fullName>
    </recommendedName>
</protein>
<feature type="transmembrane region" description="Helical" evidence="9">
    <location>
        <begin position="200"/>
        <end position="219"/>
    </location>
</feature>
<dbReference type="NCBIfam" id="TIGR00378">
    <property type="entry name" value="cax"/>
    <property type="match status" value="1"/>
</dbReference>
<feature type="domain" description="Sodium/calcium exchanger membrane region" evidence="10">
    <location>
        <begin position="27"/>
        <end position="178"/>
    </location>
</feature>
<evidence type="ECO:0000256" key="8">
    <source>
        <dbReference type="ARBA" id="ARBA00023136"/>
    </source>
</evidence>
<evidence type="ECO:0000256" key="1">
    <source>
        <dbReference type="ARBA" id="ARBA00004127"/>
    </source>
</evidence>
<name>A0A4V2SNJ6_9BACL</name>
<keyword evidence="4 9" id="KW-0812">Transmembrane</keyword>
<dbReference type="PANTHER" id="PTHR31503">
    <property type="entry name" value="VACUOLAR CALCIUM ION TRANSPORTER"/>
    <property type="match status" value="1"/>
</dbReference>
<dbReference type="InterPro" id="IPR044880">
    <property type="entry name" value="NCX_ion-bd_dom_sf"/>
</dbReference>
<keyword evidence="6 9" id="KW-1133">Transmembrane helix</keyword>
<accession>A0A4V2SNJ6</accession>
<dbReference type="GO" id="GO:0015369">
    <property type="term" value="F:calcium:proton antiporter activity"/>
    <property type="evidence" value="ECO:0007669"/>
    <property type="project" value="UniProtKB-UniRule"/>
</dbReference>